<dbReference type="OrthoDB" id="410044at2759"/>
<dbReference type="InterPro" id="IPR050441">
    <property type="entry name" value="RBM"/>
</dbReference>
<dbReference type="GeneID" id="20713953"/>
<feature type="domain" description="RRM" evidence="6">
    <location>
        <begin position="11"/>
        <end position="91"/>
    </location>
</feature>
<feature type="domain" description="WW" evidence="5">
    <location>
        <begin position="108"/>
        <end position="141"/>
    </location>
</feature>
<evidence type="ECO:0000259" key="5">
    <source>
        <dbReference type="PROSITE" id="PS50020"/>
    </source>
</evidence>
<dbReference type="STRING" id="869250.J4C7V3"/>
<dbReference type="EMBL" id="AP011946">
    <property type="protein sequence ID" value="BAM39688.1"/>
    <property type="molecule type" value="Genomic_DNA"/>
</dbReference>
<feature type="region of interest" description="Disordered" evidence="4">
    <location>
        <begin position="254"/>
        <end position="273"/>
    </location>
</feature>
<dbReference type="SMART" id="SM00360">
    <property type="entry name" value="RRM"/>
    <property type="match status" value="2"/>
</dbReference>
<dbReference type="SUPFAM" id="SSF51045">
    <property type="entry name" value="WW domain"/>
    <property type="match status" value="1"/>
</dbReference>
<sequence length="283" mass="31296">MTDSATPSVNAKLFVGSVPTNVTEEQLKSELSKYGQLVSLFYMPDQTKQNNGWAFVTFETNENASDAIDALNGKVVFDGSSQGLEVVYASQRNMAETQPQPQPPKPQPSSSPLWQQFTTAEGVPYYYNVRTGQTQWQKPVEFTSTSATRTAGGGSSFGPPGANLFVFHVPANWNDIDLIEHFKHFGNVISARVQRDSAGRNRGFGFISYDNPQSAVVAIKNMNGFSVGGKYLKVQLKKGEEHYMHSDQYQVQPYGSQSQYGSSHVQSGSSTLTPKYQMHYNPY</sequence>
<feature type="region of interest" description="Disordered" evidence="4">
    <location>
        <begin position="94"/>
        <end position="114"/>
    </location>
</feature>
<dbReference type="Pfam" id="PF00076">
    <property type="entry name" value="RRM_1"/>
    <property type="match status" value="2"/>
</dbReference>
<feature type="compositionally biased region" description="Pro residues" evidence="4">
    <location>
        <begin position="100"/>
        <end position="109"/>
    </location>
</feature>
<dbReference type="InterPro" id="IPR001202">
    <property type="entry name" value="WW_dom"/>
</dbReference>
<dbReference type="PROSITE" id="PS50102">
    <property type="entry name" value="RRM"/>
    <property type="match status" value="2"/>
</dbReference>
<dbReference type="GO" id="GO:0010629">
    <property type="term" value="P:negative regulation of gene expression"/>
    <property type="evidence" value="ECO:0007669"/>
    <property type="project" value="UniProtKB-ARBA"/>
</dbReference>
<name>J4C7V3_THEOR</name>
<reference evidence="7 8" key="1">
    <citation type="journal article" date="2012" name="MBio">
        <title>Comparative genome analysis of three eukaryotic parasites with differing abilities to transform leukocytes reveals key mediators of Theileria-induced leukocyte transformation.</title>
        <authorList>
            <person name="Hayashida K."/>
            <person name="Hara Y."/>
            <person name="Abe T."/>
            <person name="Yamasaki C."/>
            <person name="Toyoda A."/>
            <person name="Kosuge T."/>
            <person name="Suzuki Y."/>
            <person name="Sato Y."/>
            <person name="Kawashima S."/>
            <person name="Katayama T."/>
            <person name="Wakaguri H."/>
            <person name="Inoue N."/>
            <person name="Homma K."/>
            <person name="Tada-Umezaki M."/>
            <person name="Yagi Y."/>
            <person name="Fujii Y."/>
            <person name="Habara T."/>
            <person name="Kanehisa M."/>
            <person name="Watanabe H."/>
            <person name="Ito K."/>
            <person name="Gojobori T."/>
            <person name="Sugawara H."/>
            <person name="Imanishi T."/>
            <person name="Weir W."/>
            <person name="Gardner M."/>
            <person name="Pain A."/>
            <person name="Shiels B."/>
            <person name="Hattori M."/>
            <person name="Nene V."/>
            <person name="Sugimoto C."/>
        </authorList>
    </citation>
    <scope>NUCLEOTIDE SEQUENCE [LARGE SCALE GENOMIC DNA]</scope>
    <source>
        <strain evidence="7 8">Shintoku</strain>
    </source>
</reference>
<evidence type="ECO:0000259" key="6">
    <source>
        <dbReference type="PROSITE" id="PS50102"/>
    </source>
</evidence>
<dbReference type="PROSITE" id="PS01159">
    <property type="entry name" value="WW_DOMAIN_1"/>
    <property type="match status" value="1"/>
</dbReference>
<dbReference type="GO" id="GO:0009967">
    <property type="term" value="P:positive regulation of signal transduction"/>
    <property type="evidence" value="ECO:0007669"/>
    <property type="project" value="UniProtKB-ARBA"/>
</dbReference>
<dbReference type="InterPro" id="IPR035979">
    <property type="entry name" value="RBD_domain_sf"/>
</dbReference>
<dbReference type="FunFam" id="3.30.70.330:FF:000383">
    <property type="entry name" value="Sex lethal, isoform D"/>
    <property type="match status" value="1"/>
</dbReference>
<dbReference type="PROSITE" id="PS50020">
    <property type="entry name" value="WW_DOMAIN_2"/>
    <property type="match status" value="1"/>
</dbReference>
<evidence type="ECO:0000313" key="7">
    <source>
        <dbReference type="EMBL" id="BAM39688.1"/>
    </source>
</evidence>
<keyword evidence="1" id="KW-0677">Repeat</keyword>
<dbReference type="Pfam" id="PF00397">
    <property type="entry name" value="WW"/>
    <property type="match status" value="1"/>
</dbReference>
<dbReference type="SMART" id="SM00456">
    <property type="entry name" value="WW"/>
    <property type="match status" value="1"/>
</dbReference>
<dbReference type="eggNOG" id="KOG0144">
    <property type="taxonomic scope" value="Eukaryota"/>
</dbReference>
<dbReference type="Gene3D" id="2.20.70.10">
    <property type="match status" value="1"/>
</dbReference>
<accession>J4C7V3</accession>
<protein>
    <submittedName>
        <fullName evidence="7">RNA-binding protein</fullName>
    </submittedName>
</protein>
<dbReference type="InterPro" id="IPR000504">
    <property type="entry name" value="RRM_dom"/>
</dbReference>
<organism evidence="7 8">
    <name type="scientific">Theileria orientalis strain Shintoku</name>
    <dbReference type="NCBI Taxonomy" id="869250"/>
    <lineage>
        <taxon>Eukaryota</taxon>
        <taxon>Sar</taxon>
        <taxon>Alveolata</taxon>
        <taxon>Apicomplexa</taxon>
        <taxon>Aconoidasida</taxon>
        <taxon>Piroplasmida</taxon>
        <taxon>Theileriidae</taxon>
        <taxon>Theileria</taxon>
    </lineage>
</organism>
<feature type="compositionally biased region" description="Low complexity" evidence="4">
    <location>
        <begin position="254"/>
        <end position="270"/>
    </location>
</feature>
<dbReference type="KEGG" id="tot:TOT_010001142"/>
<dbReference type="OMA" id="NQMRYNN"/>
<dbReference type="GO" id="GO:0003729">
    <property type="term" value="F:mRNA binding"/>
    <property type="evidence" value="ECO:0007669"/>
    <property type="project" value="UniProtKB-ARBA"/>
</dbReference>
<evidence type="ECO:0000256" key="4">
    <source>
        <dbReference type="SAM" id="MobiDB-lite"/>
    </source>
</evidence>
<gene>
    <name evidence="7" type="ORF">TOT_010001142</name>
</gene>
<dbReference type="PANTHER" id="PTHR48034">
    <property type="entry name" value="TRANSFORMER-2 SEX-DETERMINING PROTEIN-RELATED"/>
    <property type="match status" value="1"/>
</dbReference>
<keyword evidence="8" id="KW-1185">Reference proteome</keyword>
<dbReference type="RefSeq" id="XP_009689989.1">
    <property type="nucleotide sequence ID" value="XM_009691694.1"/>
</dbReference>
<proteinExistence type="predicted"/>
<dbReference type="VEuPathDB" id="PiroplasmaDB:TOT_010001142"/>
<dbReference type="Gene3D" id="3.30.70.330">
    <property type="match status" value="2"/>
</dbReference>
<dbReference type="Proteomes" id="UP000003786">
    <property type="component" value="Chromosome 1"/>
</dbReference>
<evidence type="ECO:0000256" key="1">
    <source>
        <dbReference type="ARBA" id="ARBA00022737"/>
    </source>
</evidence>
<dbReference type="SUPFAM" id="SSF54928">
    <property type="entry name" value="RNA-binding domain, RBD"/>
    <property type="match status" value="1"/>
</dbReference>
<keyword evidence="2 3" id="KW-0694">RNA-binding</keyword>
<evidence type="ECO:0000256" key="2">
    <source>
        <dbReference type="ARBA" id="ARBA00022884"/>
    </source>
</evidence>
<dbReference type="AlphaFoldDB" id="J4C7V3"/>
<dbReference type="CDD" id="cd12362">
    <property type="entry name" value="RRM3_CELF1-6"/>
    <property type="match status" value="1"/>
</dbReference>
<dbReference type="InterPro" id="IPR036020">
    <property type="entry name" value="WW_dom_sf"/>
</dbReference>
<feature type="domain" description="RRM" evidence="6">
    <location>
        <begin position="162"/>
        <end position="239"/>
    </location>
</feature>
<evidence type="ECO:0000256" key="3">
    <source>
        <dbReference type="PROSITE-ProRule" id="PRU00176"/>
    </source>
</evidence>
<dbReference type="CDD" id="cd00201">
    <property type="entry name" value="WW"/>
    <property type="match status" value="1"/>
</dbReference>
<evidence type="ECO:0000313" key="8">
    <source>
        <dbReference type="Proteomes" id="UP000003786"/>
    </source>
</evidence>
<dbReference type="InterPro" id="IPR012677">
    <property type="entry name" value="Nucleotide-bd_a/b_plait_sf"/>
</dbReference>
<dbReference type="GO" id="GO:0005737">
    <property type="term" value="C:cytoplasm"/>
    <property type="evidence" value="ECO:0007669"/>
    <property type="project" value="UniProtKB-ARBA"/>
</dbReference>